<keyword evidence="1" id="KW-0813">Transport</keyword>
<dbReference type="EMBL" id="SRYG01000013">
    <property type="protein sequence ID" value="TGY65744.1"/>
    <property type="molecule type" value="Genomic_DNA"/>
</dbReference>
<reference evidence="1" key="1">
    <citation type="submission" date="2019-04" db="EMBL/GenBank/DDBJ databases">
        <title>Microbes associate with the intestines of laboratory mice.</title>
        <authorList>
            <person name="Navarre W."/>
            <person name="Wong E."/>
            <person name="Huang K."/>
            <person name="Tropini C."/>
            <person name="Ng K."/>
            <person name="Yu B."/>
        </authorList>
    </citation>
    <scope>NUCLEOTIDE SEQUENCE</scope>
    <source>
        <strain evidence="1">NM09_H32</strain>
    </source>
</reference>
<accession>A0AC61R6V7</accession>
<evidence type="ECO:0000313" key="1">
    <source>
        <dbReference type="EMBL" id="TGY65744.1"/>
    </source>
</evidence>
<keyword evidence="1" id="KW-0762">Sugar transport</keyword>
<comment type="caution">
    <text evidence="1">The sequence shown here is derived from an EMBL/GenBank/DDBJ whole genome shotgun (WGS) entry which is preliminary data.</text>
</comment>
<gene>
    <name evidence="1" type="ORF">E5336_07115</name>
</gene>
<sequence>MRKIVIASHGEFARGLKNSVEMIVGDLAKEIDTYCLYPSCSPRDYTDQMEAVIASHPEDEFIFLCDVKGGSVHTAVSQLCRFENVVVFGGVNMSIVLDLLLSTPERICVNPAIQERLVRAGQEGLCVTNYQKIQKPCEEEDF</sequence>
<proteinExistence type="predicted"/>
<keyword evidence="2" id="KW-1185">Reference proteome</keyword>
<name>A0AC61R6V7_9FIRM</name>
<protein>
    <submittedName>
        <fullName evidence="1">PTS sugar transporter subunit IIA</fullName>
    </submittedName>
</protein>
<dbReference type="Proteomes" id="UP000308836">
    <property type="component" value="Unassembled WGS sequence"/>
</dbReference>
<evidence type="ECO:0000313" key="2">
    <source>
        <dbReference type="Proteomes" id="UP000308836"/>
    </source>
</evidence>
<organism evidence="1 2">
    <name type="scientific">Dubosiella muris</name>
    <dbReference type="NCBI Taxonomy" id="3038133"/>
    <lineage>
        <taxon>Bacteria</taxon>
        <taxon>Bacillati</taxon>
        <taxon>Bacillota</taxon>
        <taxon>Erysipelotrichia</taxon>
        <taxon>Erysipelotrichales</taxon>
        <taxon>Erysipelotrichaceae</taxon>
        <taxon>Dubosiella</taxon>
    </lineage>
</organism>